<comment type="caution">
    <text evidence="2">The sequence shown here is derived from an EMBL/GenBank/DDBJ whole genome shotgun (WGS) entry which is preliminary data.</text>
</comment>
<dbReference type="Gene3D" id="3.90.930.60">
    <property type="match status" value="1"/>
</dbReference>
<organism evidence="2 3">
    <name type="scientific">Streptomyces bambusae</name>
    <dbReference type="NCBI Taxonomy" id="1550616"/>
    <lineage>
        <taxon>Bacteria</taxon>
        <taxon>Bacillati</taxon>
        <taxon>Actinomycetota</taxon>
        <taxon>Actinomycetes</taxon>
        <taxon>Kitasatosporales</taxon>
        <taxon>Streptomycetaceae</taxon>
        <taxon>Streptomyces</taxon>
    </lineage>
</organism>
<dbReference type="Proteomes" id="UP000812013">
    <property type="component" value="Unassembled WGS sequence"/>
</dbReference>
<reference evidence="2 3" key="1">
    <citation type="submission" date="2019-12" db="EMBL/GenBank/DDBJ databases">
        <title>Genome sequence of Streptomyces bambusae.</title>
        <authorList>
            <person name="Bansal K."/>
            <person name="Choksket S."/>
            <person name="Korpole S."/>
            <person name="Patil P.B."/>
        </authorList>
    </citation>
    <scope>NUCLEOTIDE SEQUENCE [LARGE SCALE GENOMIC DNA]</scope>
    <source>
        <strain evidence="2 3">SK60</strain>
    </source>
</reference>
<sequence>MPRILRFKRSTNAQVLPGEGVFLVSEQRQTVLRGALAERLAPLLDGQHTREAILDALAPDFDADRVARNLDRLVTAGHVVTAEAGGSGSDTDDDERSGGFWELAGLDADQARRQLHAAPVEVVALGAADPAWFTGAARAMGLDPDAADPRLTVVLTDDYLHPDLADLNKRALASGRPWLLVRPVGTETWVGPLFQPGESGCWDCLAHRLAGNRLVTSFVQQSTGADRPPVTALAGLPGTVSAAAHLAAVQAAKWFAGIRGPELAEVFGLDTLTLEGRRHRLSRRPQCPSCGDPGIVARRALKPVELRSRTKDAAVQDGGHRTKDPARLLADHEHLVSPVTGVISQLVKQDSGTDLLHCYLAGTNFAVGSGGLDALRAGLRSQSSGKGMSDVQARASAVAESIERYSGVHQGDEARITASYRELGDDAVHPNAIQLYSDQQYHDRDDWNARGSHFHRVSAPFDEDARIEWTPVWSLTHRRHKYLPTAQLYYQYPAGAHPATVWSDSNGNAAGASLEDAAVQGFMELVERDSVALWWYNRVQRPELDLDSFAEPYFGRWKQAYRDLGRETWVLDLTSDLGIPVAAAVSRRTDKPVEDILLAFGAHFDMKIAVSRALTEMNQFIGAVLPMQSDGTGEYAFDDPDQIRWWSTATLENQPYLRPLPGPARTYADHPYRPSTDLLDDLERARRVVEERGLEMLVLDQTRPDIGLPVVKVIVPGLRHFWPRFAPGRLYDAPVRMGWLDTPTREEDLNPIGMFL</sequence>
<dbReference type="Gene3D" id="3.40.50.720">
    <property type="entry name" value="NAD(P)-binding Rossmann-like Domain"/>
    <property type="match status" value="1"/>
</dbReference>
<evidence type="ECO:0000313" key="2">
    <source>
        <dbReference type="EMBL" id="MBW5485260.1"/>
    </source>
</evidence>
<name>A0ABS6ZBW3_9ACTN</name>
<dbReference type="RefSeq" id="WP_219670166.1">
    <property type="nucleotide sequence ID" value="NZ_WTFF01000234.1"/>
</dbReference>
<dbReference type="NCBIfam" id="TIGR03604">
    <property type="entry name" value="TOMM_cyclo_SagD"/>
    <property type="match status" value="1"/>
</dbReference>
<dbReference type="Gene3D" id="3.30.1330.230">
    <property type="match status" value="2"/>
</dbReference>
<evidence type="ECO:0000259" key="1">
    <source>
        <dbReference type="PROSITE" id="PS51664"/>
    </source>
</evidence>
<dbReference type="PROSITE" id="PS51664">
    <property type="entry name" value="YCAO"/>
    <property type="match status" value="1"/>
</dbReference>
<dbReference type="Gene3D" id="3.30.160.660">
    <property type="match status" value="1"/>
</dbReference>
<dbReference type="EMBL" id="WTFF01000234">
    <property type="protein sequence ID" value="MBW5485260.1"/>
    <property type="molecule type" value="Genomic_DNA"/>
</dbReference>
<accession>A0ABS6ZBW3</accession>
<dbReference type="InterPro" id="IPR022291">
    <property type="entry name" value="Bacteriocin_synth_cyclodeHase"/>
</dbReference>
<feature type="domain" description="YcaO" evidence="1">
    <location>
        <begin position="385"/>
        <end position="756"/>
    </location>
</feature>
<dbReference type="InterPro" id="IPR035985">
    <property type="entry name" value="Ubiquitin-activating_enz"/>
</dbReference>
<evidence type="ECO:0000313" key="3">
    <source>
        <dbReference type="Proteomes" id="UP000812013"/>
    </source>
</evidence>
<dbReference type="PANTHER" id="PTHR37809">
    <property type="entry name" value="RIBOSOMAL PROTEIN S12 METHYLTHIOTRANSFERASE ACCESSORY FACTOR YCAO"/>
    <property type="match status" value="1"/>
</dbReference>
<gene>
    <name evidence="2" type="ORF">GPJ59_26130</name>
</gene>
<dbReference type="Gene3D" id="3.30.40.250">
    <property type="match status" value="1"/>
</dbReference>
<keyword evidence="3" id="KW-1185">Reference proteome</keyword>
<dbReference type="Pfam" id="PF02624">
    <property type="entry name" value="YcaO"/>
    <property type="match status" value="1"/>
</dbReference>
<proteinExistence type="predicted"/>
<dbReference type="NCBIfam" id="TIGR00702">
    <property type="entry name" value="YcaO-type kinase domain"/>
    <property type="match status" value="1"/>
</dbReference>
<dbReference type="NCBIfam" id="TIGR03882">
    <property type="entry name" value="cyclo_dehyd_2"/>
    <property type="match status" value="1"/>
</dbReference>
<dbReference type="SUPFAM" id="SSF69572">
    <property type="entry name" value="Activating enzymes of the ubiquitin-like proteins"/>
    <property type="match status" value="1"/>
</dbReference>
<protein>
    <submittedName>
        <fullName evidence="2">TOMM leader peptide-binding protein</fullName>
    </submittedName>
</protein>
<dbReference type="InterPro" id="IPR003776">
    <property type="entry name" value="YcaO-like_dom"/>
</dbReference>
<dbReference type="InterPro" id="IPR027624">
    <property type="entry name" value="TOMM_cyclo_SagD"/>
</dbReference>
<dbReference type="PANTHER" id="PTHR37809:SF1">
    <property type="entry name" value="RIBOSOMAL PROTEIN S12 METHYLTHIOTRANSFERASE ACCESSORY FACTOR YCAO"/>
    <property type="match status" value="1"/>
</dbReference>